<evidence type="ECO:0000256" key="2">
    <source>
        <dbReference type="ARBA" id="ARBA00006375"/>
    </source>
</evidence>
<dbReference type="PANTHER" id="PTHR45760">
    <property type="entry name" value="FI19922P1-RELATED"/>
    <property type="match status" value="1"/>
</dbReference>
<evidence type="ECO:0000256" key="1">
    <source>
        <dbReference type="ARBA" id="ARBA00004448"/>
    </source>
</evidence>
<reference evidence="12" key="1">
    <citation type="journal article" date="2023" name="Insect Mol. Biol.">
        <title>Genome sequencing provides insights into the evolution of gene families encoding plant cell wall-degrading enzymes in longhorned beetles.</title>
        <authorList>
            <person name="Shin N.R."/>
            <person name="Okamura Y."/>
            <person name="Kirsch R."/>
            <person name="Pauchet Y."/>
        </authorList>
    </citation>
    <scope>NUCLEOTIDE SEQUENCE</scope>
    <source>
        <strain evidence="12">AMC_N1</strain>
    </source>
</reference>
<evidence type="ECO:0000313" key="13">
    <source>
        <dbReference type="Proteomes" id="UP001162162"/>
    </source>
</evidence>
<evidence type="ECO:0000256" key="9">
    <source>
        <dbReference type="ARBA" id="ARBA00023136"/>
    </source>
</evidence>
<keyword evidence="4 10" id="KW-0812">Transmembrane</keyword>
<feature type="repeat" description="Solcar" evidence="10">
    <location>
        <begin position="1"/>
        <end position="55"/>
    </location>
</feature>
<keyword evidence="7" id="KW-1133">Transmembrane helix</keyword>
<evidence type="ECO:0000256" key="4">
    <source>
        <dbReference type="ARBA" id="ARBA00022692"/>
    </source>
</evidence>
<dbReference type="InterPro" id="IPR023395">
    <property type="entry name" value="MCP_dom_sf"/>
</dbReference>
<keyword evidence="9 10" id="KW-0472">Membrane</keyword>
<evidence type="ECO:0008006" key="14">
    <source>
        <dbReference type="Google" id="ProtNLM"/>
    </source>
</evidence>
<dbReference type="GO" id="GO:1990542">
    <property type="term" value="P:mitochondrial transmembrane transport"/>
    <property type="evidence" value="ECO:0007669"/>
    <property type="project" value="InterPro"/>
</dbReference>
<dbReference type="PROSITE" id="PS50920">
    <property type="entry name" value="SOLCAR"/>
    <property type="match status" value="2"/>
</dbReference>
<dbReference type="Pfam" id="PF00153">
    <property type="entry name" value="Mito_carr"/>
    <property type="match status" value="2"/>
</dbReference>
<gene>
    <name evidence="12" type="ORF">NQ318_012269</name>
</gene>
<dbReference type="PANTHER" id="PTHR45760:SF2">
    <property type="entry name" value="FI19922P1-RELATED"/>
    <property type="match status" value="1"/>
</dbReference>
<protein>
    <recommendedName>
        <fullName evidence="14">Solute carrier family 25 member 40</fullName>
    </recommendedName>
</protein>
<dbReference type="InterPro" id="IPR045315">
    <property type="entry name" value="Mtm1-like"/>
</dbReference>
<dbReference type="AlphaFoldDB" id="A0AAV8XI81"/>
<evidence type="ECO:0000256" key="11">
    <source>
        <dbReference type="RuleBase" id="RU000488"/>
    </source>
</evidence>
<comment type="similarity">
    <text evidence="2 11">Belongs to the mitochondrial carrier (TC 2.A.29) family.</text>
</comment>
<evidence type="ECO:0000256" key="8">
    <source>
        <dbReference type="ARBA" id="ARBA00023128"/>
    </source>
</evidence>
<keyword evidence="6" id="KW-0999">Mitochondrion inner membrane</keyword>
<dbReference type="Proteomes" id="UP001162162">
    <property type="component" value="Unassembled WGS sequence"/>
</dbReference>
<accession>A0AAV8XI81</accession>
<feature type="repeat" description="Solcar" evidence="10">
    <location>
        <begin position="63"/>
        <end position="157"/>
    </location>
</feature>
<comment type="subcellular location">
    <subcellularLocation>
        <location evidence="1">Mitochondrion inner membrane</location>
        <topology evidence="1">Multi-pass membrane protein</topology>
    </subcellularLocation>
</comment>
<dbReference type="InterPro" id="IPR018108">
    <property type="entry name" value="MCP_transmembrane"/>
</dbReference>
<name>A0AAV8XI81_9CUCU</name>
<comment type="caution">
    <text evidence="12">The sequence shown here is derived from an EMBL/GenBank/DDBJ whole genome shotgun (WGS) entry which is preliminary data.</text>
</comment>
<keyword evidence="5" id="KW-0677">Repeat</keyword>
<dbReference type="EMBL" id="JAPWTK010000618">
    <property type="protein sequence ID" value="KAJ8937789.1"/>
    <property type="molecule type" value="Genomic_DNA"/>
</dbReference>
<keyword evidence="8" id="KW-0496">Mitochondrion</keyword>
<evidence type="ECO:0000256" key="3">
    <source>
        <dbReference type="ARBA" id="ARBA00022448"/>
    </source>
</evidence>
<proteinExistence type="inferred from homology"/>
<dbReference type="SUPFAM" id="SSF103506">
    <property type="entry name" value="Mitochondrial carrier"/>
    <property type="match status" value="1"/>
</dbReference>
<evidence type="ECO:0000256" key="6">
    <source>
        <dbReference type="ARBA" id="ARBA00022792"/>
    </source>
</evidence>
<dbReference type="Gene3D" id="1.50.40.10">
    <property type="entry name" value="Mitochondrial carrier domain"/>
    <property type="match status" value="1"/>
</dbReference>
<keyword evidence="3 11" id="KW-0813">Transport</keyword>
<keyword evidence="13" id="KW-1185">Reference proteome</keyword>
<sequence>MQSQKLSYLEISEALKLLFKQDGIRGLWKGIGSTLLRDVPFSAIYWMSYESIKSFYGEPVAPPSFWLSFVAGAISGSIAAAVTVPFDVVKTHQQIEFGEATLSNGQPKTQRTTLQILRQIYAEYGIRGWFAGTVPRLIKVAPACAIMISSFEYGKVFFNRLASQHFDSETKDAPKVSESKYDYIA</sequence>
<organism evidence="12 13">
    <name type="scientific">Aromia moschata</name>
    <dbReference type="NCBI Taxonomy" id="1265417"/>
    <lineage>
        <taxon>Eukaryota</taxon>
        <taxon>Metazoa</taxon>
        <taxon>Ecdysozoa</taxon>
        <taxon>Arthropoda</taxon>
        <taxon>Hexapoda</taxon>
        <taxon>Insecta</taxon>
        <taxon>Pterygota</taxon>
        <taxon>Neoptera</taxon>
        <taxon>Endopterygota</taxon>
        <taxon>Coleoptera</taxon>
        <taxon>Polyphaga</taxon>
        <taxon>Cucujiformia</taxon>
        <taxon>Chrysomeloidea</taxon>
        <taxon>Cerambycidae</taxon>
        <taxon>Cerambycinae</taxon>
        <taxon>Callichromatini</taxon>
        <taxon>Aromia</taxon>
    </lineage>
</organism>
<evidence type="ECO:0000256" key="7">
    <source>
        <dbReference type="ARBA" id="ARBA00022989"/>
    </source>
</evidence>
<evidence type="ECO:0000256" key="5">
    <source>
        <dbReference type="ARBA" id="ARBA00022737"/>
    </source>
</evidence>
<evidence type="ECO:0000256" key="10">
    <source>
        <dbReference type="PROSITE-ProRule" id="PRU00282"/>
    </source>
</evidence>
<dbReference type="GO" id="GO:0005743">
    <property type="term" value="C:mitochondrial inner membrane"/>
    <property type="evidence" value="ECO:0007669"/>
    <property type="project" value="UniProtKB-SubCell"/>
</dbReference>
<evidence type="ECO:0000313" key="12">
    <source>
        <dbReference type="EMBL" id="KAJ8937789.1"/>
    </source>
</evidence>